<evidence type="ECO:0000256" key="1">
    <source>
        <dbReference type="SAM" id="Phobius"/>
    </source>
</evidence>
<dbReference type="EMBL" id="FOMS01000004">
    <property type="protein sequence ID" value="SFD93809.1"/>
    <property type="molecule type" value="Genomic_DNA"/>
</dbReference>
<keyword evidence="1" id="KW-0472">Membrane</keyword>
<feature type="transmembrane region" description="Helical" evidence="1">
    <location>
        <begin position="96"/>
        <end position="118"/>
    </location>
</feature>
<protein>
    <submittedName>
        <fullName evidence="2">Uncharacterized protein</fullName>
    </submittedName>
</protein>
<sequence>MAGEADLTARVARIETLMAERLGLKSGTLRKRATRAGRDLPRGVRRDLGTLAEAAHLSGHPRLRPLIDPARVGAAADRAEAHLRGIDVRDRRIGKALGLAATLAVNLGLLAVLLLVLLRWRGLL</sequence>
<name>A0A1I1WFP5_9RHOB</name>
<organism evidence="2 3">
    <name type="scientific">Roseivivax sediminis</name>
    <dbReference type="NCBI Taxonomy" id="936889"/>
    <lineage>
        <taxon>Bacteria</taxon>
        <taxon>Pseudomonadati</taxon>
        <taxon>Pseudomonadota</taxon>
        <taxon>Alphaproteobacteria</taxon>
        <taxon>Rhodobacterales</taxon>
        <taxon>Roseobacteraceae</taxon>
        <taxon>Roseivivax</taxon>
    </lineage>
</organism>
<reference evidence="2 3" key="1">
    <citation type="submission" date="2016-10" db="EMBL/GenBank/DDBJ databases">
        <authorList>
            <person name="Varghese N."/>
            <person name="Submissions S."/>
        </authorList>
    </citation>
    <scope>NUCLEOTIDE SEQUENCE [LARGE SCALE GENOMIC DNA]</scope>
    <source>
        <strain evidence="3">YIM D21,KCTC 23444,ACCC 10710</strain>
    </source>
</reference>
<evidence type="ECO:0000313" key="2">
    <source>
        <dbReference type="EMBL" id="SFD93809.1"/>
    </source>
</evidence>
<evidence type="ECO:0000313" key="3">
    <source>
        <dbReference type="Proteomes" id="UP000325289"/>
    </source>
</evidence>
<dbReference type="OrthoDB" id="7874312at2"/>
<dbReference type="Proteomes" id="UP000325289">
    <property type="component" value="Unassembled WGS sequence"/>
</dbReference>
<proteinExistence type="predicted"/>
<keyword evidence="3" id="KW-1185">Reference proteome</keyword>
<keyword evidence="1" id="KW-0812">Transmembrane</keyword>
<dbReference type="AlphaFoldDB" id="A0A1I1WFP5"/>
<dbReference type="RefSeq" id="WP_149755518.1">
    <property type="nucleotide sequence ID" value="NZ_FOMS01000004.1"/>
</dbReference>
<keyword evidence="1" id="KW-1133">Transmembrane helix</keyword>
<accession>A0A1I1WFP5</accession>
<gene>
    <name evidence="2" type="ORF">SAMN04515678_104290</name>
</gene>